<dbReference type="AlphaFoldDB" id="A0A0F9KPC9"/>
<feature type="transmembrane region" description="Helical" evidence="1">
    <location>
        <begin position="20"/>
        <end position="45"/>
    </location>
</feature>
<name>A0A0F9KPC9_9ZZZZ</name>
<sequence>MLREIPDKSFLGEILKEGFAIVALWCVAAFLVLLWPIAKVLSVIYGSPRPRPKQTGFRHAADDREIYVGLVLRALNYGSRRKWEVGRLLYGIAKTCEAARAEREGDTPDSYGDYPEYVATTAADVFGGHTIVAGADCPLQGNGRDSTD</sequence>
<accession>A0A0F9KPC9</accession>
<comment type="caution">
    <text evidence="2">The sequence shown here is derived from an EMBL/GenBank/DDBJ whole genome shotgun (WGS) entry which is preliminary data.</text>
</comment>
<keyword evidence="1" id="KW-0472">Membrane</keyword>
<gene>
    <name evidence="2" type="ORF">LCGC14_1303270</name>
</gene>
<dbReference type="EMBL" id="LAZR01007625">
    <property type="protein sequence ID" value="KKM84034.1"/>
    <property type="molecule type" value="Genomic_DNA"/>
</dbReference>
<proteinExistence type="predicted"/>
<keyword evidence="1" id="KW-0812">Transmembrane</keyword>
<organism evidence="2">
    <name type="scientific">marine sediment metagenome</name>
    <dbReference type="NCBI Taxonomy" id="412755"/>
    <lineage>
        <taxon>unclassified sequences</taxon>
        <taxon>metagenomes</taxon>
        <taxon>ecological metagenomes</taxon>
    </lineage>
</organism>
<keyword evidence="1" id="KW-1133">Transmembrane helix</keyword>
<evidence type="ECO:0000256" key="1">
    <source>
        <dbReference type="SAM" id="Phobius"/>
    </source>
</evidence>
<evidence type="ECO:0000313" key="2">
    <source>
        <dbReference type="EMBL" id="KKM84034.1"/>
    </source>
</evidence>
<reference evidence="2" key="1">
    <citation type="journal article" date="2015" name="Nature">
        <title>Complex archaea that bridge the gap between prokaryotes and eukaryotes.</title>
        <authorList>
            <person name="Spang A."/>
            <person name="Saw J.H."/>
            <person name="Jorgensen S.L."/>
            <person name="Zaremba-Niedzwiedzka K."/>
            <person name="Martijn J."/>
            <person name="Lind A.E."/>
            <person name="van Eijk R."/>
            <person name="Schleper C."/>
            <person name="Guy L."/>
            <person name="Ettema T.J."/>
        </authorList>
    </citation>
    <scope>NUCLEOTIDE SEQUENCE</scope>
</reference>
<protein>
    <submittedName>
        <fullName evidence="2">Uncharacterized protein</fullName>
    </submittedName>
</protein>